<evidence type="ECO:0000313" key="2">
    <source>
        <dbReference type="Proteomes" id="UP001165136"/>
    </source>
</evidence>
<keyword evidence="2" id="KW-1185">Reference proteome</keyword>
<accession>A0A9W6QZA8</accession>
<comment type="caution">
    <text evidence="1">The sequence shown here is derived from an EMBL/GenBank/DDBJ whole genome shotgun (WGS) entry which is preliminary data.</text>
</comment>
<dbReference type="EMBL" id="BSTI01000003">
    <property type="protein sequence ID" value="GLY64787.1"/>
    <property type="molecule type" value="Genomic_DNA"/>
</dbReference>
<protein>
    <submittedName>
        <fullName evidence="1">Uncharacterized protein</fullName>
    </submittedName>
</protein>
<dbReference type="AlphaFoldDB" id="A0A9W6QZA8"/>
<organism evidence="1 2">
    <name type="scientific">Amycolatopsis taiwanensis</name>
    <dbReference type="NCBI Taxonomy" id="342230"/>
    <lineage>
        <taxon>Bacteria</taxon>
        <taxon>Bacillati</taxon>
        <taxon>Actinomycetota</taxon>
        <taxon>Actinomycetes</taxon>
        <taxon>Pseudonocardiales</taxon>
        <taxon>Pseudonocardiaceae</taxon>
        <taxon>Amycolatopsis</taxon>
    </lineage>
</organism>
<reference evidence="1" key="1">
    <citation type="submission" date="2023-03" db="EMBL/GenBank/DDBJ databases">
        <title>Amycolatopsis taiwanensis NBRC 103393.</title>
        <authorList>
            <person name="Ichikawa N."/>
            <person name="Sato H."/>
            <person name="Tonouchi N."/>
        </authorList>
    </citation>
    <scope>NUCLEOTIDE SEQUENCE</scope>
    <source>
        <strain evidence="1">NBRC 103393</strain>
    </source>
</reference>
<name>A0A9W6QZA8_9PSEU</name>
<gene>
    <name evidence="1" type="ORF">Atai01_14060</name>
</gene>
<sequence>MTARNVLPIAGRLTTGQWPQLATRAEGDACRRMPAAVLVPAGRAGYVPGGPVCNGGVTTMDFRVLSTTSTPLGAASLANVHHDN</sequence>
<dbReference type="Proteomes" id="UP001165136">
    <property type="component" value="Unassembled WGS sequence"/>
</dbReference>
<evidence type="ECO:0000313" key="1">
    <source>
        <dbReference type="EMBL" id="GLY64787.1"/>
    </source>
</evidence>
<proteinExistence type="predicted"/>